<keyword evidence="1" id="KW-0732">Signal</keyword>
<feature type="chain" id="PRO_5034009836" evidence="1">
    <location>
        <begin position="21"/>
        <end position="149"/>
    </location>
</feature>
<gene>
    <name evidence="2" type="ORF">EG327_010666</name>
</gene>
<comment type="caution">
    <text evidence="2">The sequence shown here is derived from an EMBL/GenBank/DDBJ whole genome shotgun (WGS) entry which is preliminary data.</text>
</comment>
<evidence type="ECO:0000313" key="2">
    <source>
        <dbReference type="EMBL" id="KAE9991879.1"/>
    </source>
</evidence>
<evidence type="ECO:0000313" key="3">
    <source>
        <dbReference type="Proteomes" id="UP000490939"/>
    </source>
</evidence>
<dbReference type="EMBL" id="WNWR01000078">
    <property type="protein sequence ID" value="KAE9991879.1"/>
    <property type="molecule type" value="Genomic_DNA"/>
</dbReference>
<accession>A0A8H3VS68</accession>
<proteinExistence type="predicted"/>
<dbReference type="Proteomes" id="UP000490939">
    <property type="component" value="Unassembled WGS sequence"/>
</dbReference>
<keyword evidence="3" id="KW-1185">Reference proteome</keyword>
<feature type="signal peptide" evidence="1">
    <location>
        <begin position="1"/>
        <end position="20"/>
    </location>
</feature>
<reference evidence="2 3" key="1">
    <citation type="submission" date="2019-07" db="EMBL/GenBank/DDBJ databases">
        <title>Venturia inaequalis Genome Resource.</title>
        <authorList>
            <person name="Lichtner F.J."/>
        </authorList>
    </citation>
    <scope>NUCLEOTIDE SEQUENCE [LARGE SCALE GENOMIC DNA]</scope>
    <source>
        <strain evidence="2 3">DMI_063113</strain>
    </source>
</reference>
<dbReference type="AlphaFoldDB" id="A0A8H3VS68"/>
<organism evidence="2 3">
    <name type="scientific">Venturia inaequalis</name>
    <name type="common">Apple scab fungus</name>
    <dbReference type="NCBI Taxonomy" id="5025"/>
    <lineage>
        <taxon>Eukaryota</taxon>
        <taxon>Fungi</taxon>
        <taxon>Dikarya</taxon>
        <taxon>Ascomycota</taxon>
        <taxon>Pezizomycotina</taxon>
        <taxon>Dothideomycetes</taxon>
        <taxon>Pleosporomycetidae</taxon>
        <taxon>Venturiales</taxon>
        <taxon>Venturiaceae</taxon>
        <taxon>Venturia</taxon>
    </lineage>
</organism>
<sequence length="149" mass="15921">MVKSSSAAAFLAAASSVAVADWHIINWEAGCARSGCFYIFNVTGPASEDGKIPSFGASCNAYEYRKPQAFTPCGINDSGAGNRGVSAKFVPRVEPNGILEKVAVSFAFTDLKTGAVRNFTGTTNIQINQFVAPRQNYTISDIKENIKEN</sequence>
<evidence type="ECO:0000256" key="1">
    <source>
        <dbReference type="SAM" id="SignalP"/>
    </source>
</evidence>
<name>A0A8H3VS68_VENIN</name>
<protein>
    <submittedName>
        <fullName evidence="2">Uncharacterized protein</fullName>
    </submittedName>
</protein>